<gene>
    <name evidence="8" type="ORF">E4P33_01685</name>
</gene>
<name>A0AAX2SHN1_KOCRH</name>
<feature type="transmembrane region" description="Helical" evidence="6">
    <location>
        <begin position="284"/>
        <end position="310"/>
    </location>
</feature>
<evidence type="ECO:0000256" key="1">
    <source>
        <dbReference type="ARBA" id="ARBA00004651"/>
    </source>
</evidence>
<evidence type="ECO:0000256" key="4">
    <source>
        <dbReference type="ARBA" id="ARBA00022989"/>
    </source>
</evidence>
<dbReference type="GO" id="GO:0005886">
    <property type="term" value="C:plasma membrane"/>
    <property type="evidence" value="ECO:0007669"/>
    <property type="project" value="UniProtKB-SubCell"/>
</dbReference>
<evidence type="ECO:0000259" key="7">
    <source>
        <dbReference type="Pfam" id="PF00482"/>
    </source>
</evidence>
<feature type="domain" description="Type II secretion system protein GspF" evidence="7">
    <location>
        <begin position="179"/>
        <end position="302"/>
    </location>
</feature>
<protein>
    <submittedName>
        <fullName evidence="8">Type II secretion system F family protein</fullName>
    </submittedName>
</protein>
<evidence type="ECO:0000313" key="8">
    <source>
        <dbReference type="EMBL" id="TFI03247.1"/>
    </source>
</evidence>
<dbReference type="PANTHER" id="PTHR35007:SF2">
    <property type="entry name" value="PILUS ASSEMBLE PROTEIN"/>
    <property type="match status" value="1"/>
</dbReference>
<feature type="transmembrane region" description="Helical" evidence="6">
    <location>
        <begin position="112"/>
        <end position="132"/>
    </location>
</feature>
<dbReference type="RefSeq" id="WP_135009906.1">
    <property type="nucleotide sequence ID" value="NZ_CP097204.1"/>
</dbReference>
<keyword evidence="5 6" id="KW-0472">Membrane</keyword>
<organism evidence="8 9">
    <name type="scientific">Kocuria rhizophila</name>
    <dbReference type="NCBI Taxonomy" id="72000"/>
    <lineage>
        <taxon>Bacteria</taxon>
        <taxon>Bacillati</taxon>
        <taxon>Actinomycetota</taxon>
        <taxon>Actinomycetes</taxon>
        <taxon>Micrococcales</taxon>
        <taxon>Micrococcaceae</taxon>
        <taxon>Kocuria</taxon>
    </lineage>
</organism>
<dbReference type="PANTHER" id="PTHR35007">
    <property type="entry name" value="INTEGRAL MEMBRANE PROTEIN-RELATED"/>
    <property type="match status" value="1"/>
</dbReference>
<reference evidence="8 9" key="1">
    <citation type="submission" date="2019-03" db="EMBL/GenBank/DDBJ databases">
        <title>Genome Sequencing and Assembly of Various Microbes Isolated from Alder Root Nodule.</title>
        <authorList>
            <person name="Swanson E."/>
            <person name="Sevigny J.L."/>
            <person name="Pesce C."/>
            <person name="Davis I."/>
            <person name="Kleiner V."/>
            <person name="Tisa L."/>
        </authorList>
    </citation>
    <scope>NUCLEOTIDE SEQUENCE [LARGE SCALE GENOMIC DNA]</scope>
    <source>
        <strain evidence="8 9">4R-31</strain>
    </source>
</reference>
<comment type="caution">
    <text evidence="8">The sequence shown here is derived from an EMBL/GenBank/DDBJ whole genome shotgun (WGS) entry which is preliminary data.</text>
</comment>
<dbReference type="InterPro" id="IPR018076">
    <property type="entry name" value="T2SS_GspF_dom"/>
</dbReference>
<feature type="transmembrane region" description="Helical" evidence="6">
    <location>
        <begin position="6"/>
        <end position="25"/>
    </location>
</feature>
<dbReference type="EMBL" id="SPNK01000001">
    <property type="protein sequence ID" value="TFI03247.1"/>
    <property type="molecule type" value="Genomic_DNA"/>
</dbReference>
<evidence type="ECO:0000256" key="2">
    <source>
        <dbReference type="ARBA" id="ARBA00022475"/>
    </source>
</evidence>
<dbReference type="Pfam" id="PF00482">
    <property type="entry name" value="T2SSF"/>
    <property type="match status" value="1"/>
</dbReference>
<feature type="transmembrane region" description="Helical" evidence="6">
    <location>
        <begin position="138"/>
        <end position="156"/>
    </location>
</feature>
<evidence type="ECO:0000256" key="5">
    <source>
        <dbReference type="ARBA" id="ARBA00023136"/>
    </source>
</evidence>
<keyword evidence="4 6" id="KW-1133">Transmembrane helix</keyword>
<keyword evidence="2" id="KW-1003">Cell membrane</keyword>
<dbReference type="Proteomes" id="UP000298017">
    <property type="component" value="Unassembled WGS sequence"/>
</dbReference>
<evidence type="ECO:0000256" key="3">
    <source>
        <dbReference type="ARBA" id="ARBA00022692"/>
    </source>
</evidence>
<sequence length="314" mass="33012">MNIPVTSGILGLVLAWGLWLVWVAVKAGGTPSFADRIAPQLRAVELGSGIHTTAWGASRRPGRLLTGTAGSVVMAWILERTAPLFSDADVLARRLVRDGSRKDVMDFRAEQVLCGVAGAVAGAASGLALAVRADVHPAVVPIAAFLGAGAGVWARNQWLTRSIHRREKLMLAEFPAVAELMALAVGAGESAVGALERVCRVAEGELAGEFRAVLAQTRSGAGLSTALQDFSARTDVVALGRFVDGIVVAIERGTPLADVLRAQAQDVRDHDKRVLMEVAGKKEIAMLVPVVFFILPLSVVFAVFPGLAVLNLGF</sequence>
<comment type="subcellular location">
    <subcellularLocation>
        <location evidence="1">Cell membrane</location>
        <topology evidence="1">Multi-pass membrane protein</topology>
    </subcellularLocation>
</comment>
<proteinExistence type="predicted"/>
<dbReference type="AlphaFoldDB" id="A0AAX2SHN1"/>
<keyword evidence="3 6" id="KW-0812">Transmembrane</keyword>
<accession>A0AAX2SHN1</accession>
<evidence type="ECO:0000313" key="9">
    <source>
        <dbReference type="Proteomes" id="UP000298017"/>
    </source>
</evidence>
<evidence type="ECO:0000256" key="6">
    <source>
        <dbReference type="SAM" id="Phobius"/>
    </source>
</evidence>
<keyword evidence="9" id="KW-1185">Reference proteome</keyword>